<evidence type="ECO:0008006" key="3">
    <source>
        <dbReference type="Google" id="ProtNLM"/>
    </source>
</evidence>
<protein>
    <recommendedName>
        <fullName evidence="3">DUF927 domain-containing protein</fullName>
    </recommendedName>
</protein>
<feature type="transmembrane region" description="Helical" evidence="1">
    <location>
        <begin position="80"/>
        <end position="109"/>
    </location>
</feature>
<keyword evidence="1" id="KW-0812">Transmembrane</keyword>
<keyword evidence="1" id="KW-1133">Transmembrane helix</keyword>
<name>A0A0F9C2D8_9ZZZZ</name>
<proteinExistence type="predicted"/>
<dbReference type="EMBL" id="LAZR01035143">
    <property type="protein sequence ID" value="KKL28304.1"/>
    <property type="molecule type" value="Genomic_DNA"/>
</dbReference>
<comment type="caution">
    <text evidence="2">The sequence shown here is derived from an EMBL/GenBank/DDBJ whole genome shotgun (WGS) entry which is preliminary data.</text>
</comment>
<accession>A0A0F9C2D8</accession>
<evidence type="ECO:0000256" key="1">
    <source>
        <dbReference type="SAM" id="Phobius"/>
    </source>
</evidence>
<organism evidence="2">
    <name type="scientific">marine sediment metagenome</name>
    <dbReference type="NCBI Taxonomy" id="412755"/>
    <lineage>
        <taxon>unclassified sequences</taxon>
        <taxon>metagenomes</taxon>
        <taxon>ecological metagenomes</taxon>
    </lineage>
</organism>
<sequence>CMSYDLPYTKLETILGFNNGWILPSLQRKNEYDILGYTDMHKTTLERAKHIIKKPNKEEFEKIKIKLKRIIDITDMPKDIIAYIIGWSISAIFVVPIMEAFNLFPMLILSGDPQRGKTKFCNLFVVHFYSVHKKHFAGSTMKKMSRLEDALASSTIPLQFDEFSEANNEIIETMKANCTDNDDYTRKLNLLEEIRKPKVAPIYITTNMVPEQFLDIGMNERLIHLNLESQKKIIDNPEWIQLFNELKNMNLFTYLFHTTKTWKNKNVIKPLQYAWKNIEEFKTDARKKKKLILTQFGLILFKKIFNIDLLKNLKPETLEDSEQFVGRTLLEYFKDYFNRATCFDHGTSDQYGFHRGDNIWWLSCELEYNKNNDYIFTPSNMNDFEKLTKRKYHSLHDLGQKLKDSLPTMK</sequence>
<feature type="non-terminal residue" evidence="2">
    <location>
        <position position="1"/>
    </location>
</feature>
<gene>
    <name evidence="2" type="ORF">LCGC14_2376470</name>
</gene>
<keyword evidence="1" id="KW-0472">Membrane</keyword>
<dbReference type="AlphaFoldDB" id="A0A0F9C2D8"/>
<reference evidence="2" key="1">
    <citation type="journal article" date="2015" name="Nature">
        <title>Complex archaea that bridge the gap between prokaryotes and eukaryotes.</title>
        <authorList>
            <person name="Spang A."/>
            <person name="Saw J.H."/>
            <person name="Jorgensen S.L."/>
            <person name="Zaremba-Niedzwiedzka K."/>
            <person name="Martijn J."/>
            <person name="Lind A.E."/>
            <person name="van Eijk R."/>
            <person name="Schleper C."/>
            <person name="Guy L."/>
            <person name="Ettema T.J."/>
        </authorList>
    </citation>
    <scope>NUCLEOTIDE SEQUENCE</scope>
</reference>
<evidence type="ECO:0000313" key="2">
    <source>
        <dbReference type="EMBL" id="KKL28304.1"/>
    </source>
</evidence>